<dbReference type="InterPro" id="IPR005119">
    <property type="entry name" value="LysR_subst-bd"/>
</dbReference>
<evidence type="ECO:0000313" key="7">
    <source>
        <dbReference type="Proteomes" id="UP001597267"/>
    </source>
</evidence>
<dbReference type="EMBL" id="JBHTOP010000028">
    <property type="protein sequence ID" value="MFD1672983.1"/>
    <property type="molecule type" value="Genomic_DNA"/>
</dbReference>
<keyword evidence="4" id="KW-0804">Transcription</keyword>
<dbReference type="Gene3D" id="3.40.190.290">
    <property type="match status" value="1"/>
</dbReference>
<dbReference type="Pfam" id="PF03466">
    <property type="entry name" value="LysR_substrate"/>
    <property type="match status" value="1"/>
</dbReference>
<dbReference type="Pfam" id="PF00126">
    <property type="entry name" value="HTH_1"/>
    <property type="match status" value="1"/>
</dbReference>
<evidence type="ECO:0000256" key="3">
    <source>
        <dbReference type="ARBA" id="ARBA00023125"/>
    </source>
</evidence>
<comment type="caution">
    <text evidence="6">The sequence shown here is derived from an EMBL/GenBank/DDBJ whole genome shotgun (WGS) entry which is preliminary data.</text>
</comment>
<dbReference type="Proteomes" id="UP001597267">
    <property type="component" value="Unassembled WGS sequence"/>
</dbReference>
<dbReference type="CDD" id="cd05466">
    <property type="entry name" value="PBP2_LTTR_substrate"/>
    <property type="match status" value="1"/>
</dbReference>
<dbReference type="Gene3D" id="1.10.10.10">
    <property type="entry name" value="Winged helix-like DNA-binding domain superfamily/Winged helix DNA-binding domain"/>
    <property type="match status" value="1"/>
</dbReference>
<comment type="similarity">
    <text evidence="1">Belongs to the LysR transcriptional regulatory family.</text>
</comment>
<evidence type="ECO:0000313" key="6">
    <source>
        <dbReference type="EMBL" id="MFD1672983.1"/>
    </source>
</evidence>
<evidence type="ECO:0000256" key="2">
    <source>
        <dbReference type="ARBA" id="ARBA00023015"/>
    </source>
</evidence>
<name>A0ABW4JBK4_9LACO</name>
<accession>A0ABW4JBK4</accession>
<dbReference type="PROSITE" id="PS50931">
    <property type="entry name" value="HTH_LYSR"/>
    <property type="match status" value="1"/>
</dbReference>
<dbReference type="InterPro" id="IPR000847">
    <property type="entry name" value="LysR_HTH_N"/>
</dbReference>
<dbReference type="InterPro" id="IPR036388">
    <property type="entry name" value="WH-like_DNA-bd_sf"/>
</dbReference>
<reference evidence="7" key="1">
    <citation type="journal article" date="2019" name="Int. J. Syst. Evol. Microbiol.">
        <title>The Global Catalogue of Microorganisms (GCM) 10K type strain sequencing project: providing services to taxonomists for standard genome sequencing and annotation.</title>
        <authorList>
            <consortium name="The Broad Institute Genomics Platform"/>
            <consortium name="The Broad Institute Genome Sequencing Center for Infectious Disease"/>
            <person name="Wu L."/>
            <person name="Ma J."/>
        </authorList>
    </citation>
    <scope>NUCLEOTIDE SEQUENCE [LARGE SCALE GENOMIC DNA]</scope>
    <source>
        <strain evidence="7">CCM 8896</strain>
    </source>
</reference>
<dbReference type="SUPFAM" id="SSF53850">
    <property type="entry name" value="Periplasmic binding protein-like II"/>
    <property type="match status" value="1"/>
</dbReference>
<keyword evidence="2" id="KW-0805">Transcription regulation</keyword>
<evidence type="ECO:0000259" key="5">
    <source>
        <dbReference type="PROSITE" id="PS50931"/>
    </source>
</evidence>
<gene>
    <name evidence="6" type="ORF">ACFQ5M_12855</name>
</gene>
<dbReference type="InterPro" id="IPR036390">
    <property type="entry name" value="WH_DNA-bd_sf"/>
</dbReference>
<evidence type="ECO:0000256" key="1">
    <source>
        <dbReference type="ARBA" id="ARBA00009437"/>
    </source>
</evidence>
<keyword evidence="7" id="KW-1185">Reference proteome</keyword>
<evidence type="ECO:0000256" key="4">
    <source>
        <dbReference type="ARBA" id="ARBA00023163"/>
    </source>
</evidence>
<sequence>MDLRVLRYFLAVAQEKNITHAAKQLLISQPALSKQLADLEQELGTPLFVRGHRQITLTESGEYLRARAMELVDLADKTVANIATEQVIGGELSIGAGESVGMQRIMNITSDIMLDYPDVKIRLVSGNAEEIEAQLTKGILDFGVIMGERPLEQYNHLQLPEYDRWGIVMRKDDPLSRLEQIQPEDLKNRPLLVSEQAIQDHRFQSWWGNTGSAIPIVGTYTLIFNAKLLVKNNRIYLLTFEHLIEDSTSEALVFRPLKPEVTEPITVIWKKNTVQSKVAELFINRLKTNLKSLA</sequence>
<dbReference type="PRINTS" id="PR00039">
    <property type="entry name" value="HTHLYSR"/>
</dbReference>
<organism evidence="6 7">
    <name type="scientific">Agrilactobacillus yilanensis</name>
    <dbReference type="NCBI Taxonomy" id="2485997"/>
    <lineage>
        <taxon>Bacteria</taxon>
        <taxon>Bacillati</taxon>
        <taxon>Bacillota</taxon>
        <taxon>Bacilli</taxon>
        <taxon>Lactobacillales</taxon>
        <taxon>Lactobacillaceae</taxon>
        <taxon>Agrilactobacillus</taxon>
    </lineage>
</organism>
<feature type="domain" description="HTH lysR-type" evidence="5">
    <location>
        <begin position="1"/>
        <end position="58"/>
    </location>
</feature>
<proteinExistence type="inferred from homology"/>
<dbReference type="InterPro" id="IPR050950">
    <property type="entry name" value="HTH-type_LysR_regulators"/>
</dbReference>
<protein>
    <submittedName>
        <fullName evidence="6">LysR family transcriptional regulator</fullName>
    </submittedName>
</protein>
<keyword evidence="3" id="KW-0238">DNA-binding</keyword>
<dbReference type="PANTHER" id="PTHR30419">
    <property type="entry name" value="HTH-TYPE TRANSCRIPTIONAL REGULATOR YBHD"/>
    <property type="match status" value="1"/>
</dbReference>
<dbReference type="RefSeq" id="WP_125715325.1">
    <property type="nucleotide sequence ID" value="NZ_JBHTOP010000028.1"/>
</dbReference>
<dbReference type="SUPFAM" id="SSF46785">
    <property type="entry name" value="Winged helix' DNA-binding domain"/>
    <property type="match status" value="1"/>
</dbReference>
<dbReference type="PANTHER" id="PTHR30419:SF8">
    <property type="entry name" value="NITROGEN ASSIMILATION TRANSCRIPTIONAL ACTIVATOR-RELATED"/>
    <property type="match status" value="1"/>
</dbReference>